<accession>A0A544YMD3</accession>
<comment type="catalytic activity">
    <reaction evidence="2">
        <text>9-ribosyl-trans-zeatin 5'-phosphate + H2O = trans-zeatin + D-ribose 5-phosphate</text>
        <dbReference type="Rhea" id="RHEA:48564"/>
        <dbReference type="ChEBI" id="CHEBI:15377"/>
        <dbReference type="ChEBI" id="CHEBI:16522"/>
        <dbReference type="ChEBI" id="CHEBI:78346"/>
        <dbReference type="ChEBI" id="CHEBI:87947"/>
        <dbReference type="EC" id="3.2.2.n1"/>
    </reaction>
</comment>
<comment type="caution">
    <text evidence="3">The sequence shown here is derived from an EMBL/GenBank/DDBJ whole genome shotgun (WGS) entry which is preliminary data.</text>
</comment>
<dbReference type="InterPro" id="IPR005269">
    <property type="entry name" value="LOG"/>
</dbReference>
<dbReference type="GO" id="GO:0005829">
    <property type="term" value="C:cytosol"/>
    <property type="evidence" value="ECO:0007669"/>
    <property type="project" value="TreeGrafter"/>
</dbReference>
<dbReference type="RefSeq" id="WP_142622568.1">
    <property type="nucleotide sequence ID" value="NZ_VIRM01000038.1"/>
</dbReference>
<dbReference type="InterPro" id="IPR031100">
    <property type="entry name" value="LOG_fam"/>
</dbReference>
<dbReference type="PANTHER" id="PTHR31223">
    <property type="entry name" value="LOG FAMILY PROTEIN YJL055W"/>
    <property type="match status" value="1"/>
</dbReference>
<name>A0A544YMD3_9ACTN</name>
<dbReference type="GO" id="GO:0009691">
    <property type="term" value="P:cytokinin biosynthetic process"/>
    <property type="evidence" value="ECO:0007669"/>
    <property type="project" value="UniProtKB-UniRule"/>
</dbReference>
<dbReference type="NCBIfam" id="TIGR00730">
    <property type="entry name" value="Rossman fold protein, TIGR00730 family"/>
    <property type="match status" value="1"/>
</dbReference>
<evidence type="ECO:0000313" key="3">
    <source>
        <dbReference type="EMBL" id="TQS17948.1"/>
    </source>
</evidence>
<dbReference type="Proteomes" id="UP000316541">
    <property type="component" value="Unassembled WGS sequence"/>
</dbReference>
<dbReference type="SUPFAM" id="SSF102405">
    <property type="entry name" value="MCP/YpsA-like"/>
    <property type="match status" value="1"/>
</dbReference>
<organism evidence="3 4">
    <name type="scientific">Microbispora hainanensis</name>
    <dbReference type="NCBI Taxonomy" id="568844"/>
    <lineage>
        <taxon>Bacteria</taxon>
        <taxon>Bacillati</taxon>
        <taxon>Actinomycetota</taxon>
        <taxon>Actinomycetes</taxon>
        <taxon>Streptosporangiales</taxon>
        <taxon>Streptosporangiaceae</taxon>
        <taxon>Microbispora</taxon>
    </lineage>
</organism>
<sequence>MKRIAIFTGSSPGADSGYAEVAADVGRELARRGIGVVYGGGRAGLMGAVADGARQAGGEVIGVIPREMVDREWAHHGITELHVCETMHERKAMMTEKADAFLALPGGLGTLEEVFEVWTWRQLGFHRKPVGFLNANGFWSPLLRALDAIVAAGFLSDVALEDIVVEQELPAALEALSRRIVTA</sequence>
<comment type="catalytic activity">
    <reaction evidence="2">
        <text>N(6)-(dimethylallyl)adenosine 5'-phosphate + H2O = N(6)-dimethylallyladenine + D-ribose 5-phosphate</text>
        <dbReference type="Rhea" id="RHEA:48560"/>
        <dbReference type="ChEBI" id="CHEBI:15377"/>
        <dbReference type="ChEBI" id="CHEBI:17660"/>
        <dbReference type="ChEBI" id="CHEBI:57526"/>
        <dbReference type="ChEBI" id="CHEBI:78346"/>
        <dbReference type="EC" id="3.2.2.n1"/>
    </reaction>
</comment>
<dbReference type="GO" id="GO:0102682">
    <property type="term" value="F:cytokinin riboside 5'-monophosphate phosphoribohydrolase activity"/>
    <property type="evidence" value="ECO:0007669"/>
    <property type="project" value="RHEA"/>
</dbReference>
<evidence type="ECO:0000256" key="2">
    <source>
        <dbReference type="RuleBase" id="RU363015"/>
    </source>
</evidence>
<dbReference type="EC" id="3.2.2.n1" evidence="2"/>
<keyword evidence="2" id="KW-0378">Hydrolase</keyword>
<dbReference type="AlphaFoldDB" id="A0A544YMD3"/>
<dbReference type="PANTHER" id="PTHR31223:SF70">
    <property type="entry name" value="LOG FAMILY PROTEIN YJL055W"/>
    <property type="match status" value="1"/>
</dbReference>
<evidence type="ECO:0000313" key="4">
    <source>
        <dbReference type="Proteomes" id="UP000316541"/>
    </source>
</evidence>
<dbReference type="Gene3D" id="3.40.50.450">
    <property type="match status" value="1"/>
</dbReference>
<dbReference type="EMBL" id="VIRM01000038">
    <property type="protein sequence ID" value="TQS17948.1"/>
    <property type="molecule type" value="Genomic_DNA"/>
</dbReference>
<protein>
    <recommendedName>
        <fullName evidence="2">Cytokinin riboside 5'-monophosphate phosphoribohydrolase</fullName>
        <ecNumber evidence="2">3.2.2.n1</ecNumber>
    </recommendedName>
</protein>
<keyword evidence="2" id="KW-0203">Cytokinin biosynthesis</keyword>
<evidence type="ECO:0000256" key="1">
    <source>
        <dbReference type="ARBA" id="ARBA00006763"/>
    </source>
</evidence>
<comment type="similarity">
    <text evidence="1 2">Belongs to the LOG family.</text>
</comment>
<dbReference type="Pfam" id="PF03641">
    <property type="entry name" value="Lysine_decarbox"/>
    <property type="match status" value="1"/>
</dbReference>
<gene>
    <name evidence="3" type="ORF">FLX08_26700</name>
</gene>
<reference evidence="3 4" key="1">
    <citation type="submission" date="2019-07" db="EMBL/GenBank/DDBJ databases">
        <title>Microbispora hainanensis DSM 45428.</title>
        <authorList>
            <person name="Thawai C."/>
        </authorList>
    </citation>
    <scope>NUCLEOTIDE SEQUENCE [LARGE SCALE GENOMIC DNA]</scope>
    <source>
        <strain evidence="3 4">DSM 45428</strain>
    </source>
</reference>
<proteinExistence type="inferred from homology"/>